<comment type="caution">
    <text evidence="2">The sequence shown here is derived from an EMBL/GenBank/DDBJ whole genome shotgun (WGS) entry which is preliminary data.</text>
</comment>
<protein>
    <submittedName>
        <fullName evidence="2">Uncharacterized protein</fullName>
    </submittedName>
</protein>
<sequence length="200" mass="21881">VPYQPFDFLCKSDFLALKTLLGEPIFGKPFLRVMSAYVAGLALALPTGEVGDLDKHKDADEGLNLAGAKPSPVVVKKEQAPTDSYQSQKKRDIRQVEGQSGGENDVKAARSSTNPVSLRPAALSAESVSEFTDDEIFAAITAELNFLDTDGYSIGDAEMDLFVSAALRHSLIQDYVRWVDDPEWKFGYDDALEDLKDFVA</sequence>
<feature type="non-terminal residue" evidence="2">
    <location>
        <position position="200"/>
    </location>
</feature>
<reference evidence="2 3" key="1">
    <citation type="submission" date="2024-02" db="EMBL/GenBank/DDBJ databases">
        <authorList>
            <person name="Chen Y."/>
            <person name="Shah S."/>
            <person name="Dougan E. K."/>
            <person name="Thang M."/>
            <person name="Chan C."/>
        </authorList>
    </citation>
    <scope>NUCLEOTIDE SEQUENCE [LARGE SCALE GENOMIC DNA]</scope>
</reference>
<gene>
    <name evidence="2" type="ORF">CCMP2556_LOCUS19823</name>
</gene>
<keyword evidence="3" id="KW-1185">Reference proteome</keyword>
<dbReference type="Proteomes" id="UP001642484">
    <property type="component" value="Unassembled WGS sequence"/>
</dbReference>
<organism evidence="2 3">
    <name type="scientific">Durusdinium trenchii</name>
    <dbReference type="NCBI Taxonomy" id="1381693"/>
    <lineage>
        <taxon>Eukaryota</taxon>
        <taxon>Sar</taxon>
        <taxon>Alveolata</taxon>
        <taxon>Dinophyceae</taxon>
        <taxon>Suessiales</taxon>
        <taxon>Symbiodiniaceae</taxon>
        <taxon>Durusdinium</taxon>
    </lineage>
</organism>
<evidence type="ECO:0000256" key="1">
    <source>
        <dbReference type="SAM" id="MobiDB-lite"/>
    </source>
</evidence>
<name>A0ABP0LAP6_9DINO</name>
<dbReference type="EMBL" id="CAXAMN010011446">
    <property type="protein sequence ID" value="CAK9035244.1"/>
    <property type="molecule type" value="Genomic_DNA"/>
</dbReference>
<feature type="non-terminal residue" evidence="2">
    <location>
        <position position="1"/>
    </location>
</feature>
<accession>A0ABP0LAP6</accession>
<feature type="region of interest" description="Disordered" evidence="1">
    <location>
        <begin position="62"/>
        <end position="113"/>
    </location>
</feature>
<proteinExistence type="predicted"/>
<evidence type="ECO:0000313" key="3">
    <source>
        <dbReference type="Proteomes" id="UP001642484"/>
    </source>
</evidence>
<evidence type="ECO:0000313" key="2">
    <source>
        <dbReference type="EMBL" id="CAK9035244.1"/>
    </source>
</evidence>